<dbReference type="PROSITE" id="PS51257">
    <property type="entry name" value="PROKAR_LIPOPROTEIN"/>
    <property type="match status" value="1"/>
</dbReference>
<feature type="signal peptide" evidence="2">
    <location>
        <begin position="1"/>
        <end position="18"/>
    </location>
</feature>
<dbReference type="EMBL" id="JACHJS010000001">
    <property type="protein sequence ID" value="MBB4963858.1"/>
    <property type="molecule type" value="Genomic_DNA"/>
</dbReference>
<evidence type="ECO:0000313" key="3">
    <source>
        <dbReference type="EMBL" id="MBB4963858.1"/>
    </source>
</evidence>
<protein>
    <recommendedName>
        <fullName evidence="5">Lipoprotein</fullName>
    </recommendedName>
</protein>
<feature type="region of interest" description="Disordered" evidence="1">
    <location>
        <begin position="18"/>
        <end position="37"/>
    </location>
</feature>
<sequence>MRTAAVAAALLLAGCSTAPNEPTASPPPSSATTSSVVTSSATTGDLYTRYGPLFKQATDSAPPSACAPAVVKSENCAALLIWIVNVAYAVEQAIESQPNPDHYAKATALIGEVKSAYDAYETCSGVDCLPHVTTILIGGGATLPVDLQLGDLGG</sequence>
<dbReference type="RefSeq" id="WP_184666602.1">
    <property type="nucleotide sequence ID" value="NZ_BAABAI010000034.1"/>
</dbReference>
<gene>
    <name evidence="3" type="ORF">F4559_001217</name>
</gene>
<evidence type="ECO:0008006" key="5">
    <source>
        <dbReference type="Google" id="ProtNLM"/>
    </source>
</evidence>
<keyword evidence="2" id="KW-0732">Signal</keyword>
<proteinExistence type="predicted"/>
<feature type="chain" id="PRO_5039114789" description="Lipoprotein" evidence="2">
    <location>
        <begin position="19"/>
        <end position="154"/>
    </location>
</feature>
<organism evidence="3 4">
    <name type="scientific">Saccharothrix violaceirubra</name>
    <dbReference type="NCBI Taxonomy" id="413306"/>
    <lineage>
        <taxon>Bacteria</taxon>
        <taxon>Bacillati</taxon>
        <taxon>Actinomycetota</taxon>
        <taxon>Actinomycetes</taxon>
        <taxon>Pseudonocardiales</taxon>
        <taxon>Pseudonocardiaceae</taxon>
        <taxon>Saccharothrix</taxon>
    </lineage>
</organism>
<accession>A0A7W7WUW0</accession>
<evidence type="ECO:0000256" key="1">
    <source>
        <dbReference type="SAM" id="MobiDB-lite"/>
    </source>
</evidence>
<evidence type="ECO:0000313" key="4">
    <source>
        <dbReference type="Proteomes" id="UP000542674"/>
    </source>
</evidence>
<comment type="caution">
    <text evidence="3">The sequence shown here is derived from an EMBL/GenBank/DDBJ whole genome shotgun (WGS) entry which is preliminary data.</text>
</comment>
<dbReference type="AlphaFoldDB" id="A0A7W7WUW0"/>
<evidence type="ECO:0000256" key="2">
    <source>
        <dbReference type="SAM" id="SignalP"/>
    </source>
</evidence>
<name>A0A7W7WUW0_9PSEU</name>
<keyword evidence="4" id="KW-1185">Reference proteome</keyword>
<dbReference type="Proteomes" id="UP000542674">
    <property type="component" value="Unassembled WGS sequence"/>
</dbReference>
<reference evidence="3 4" key="1">
    <citation type="submission" date="2020-08" db="EMBL/GenBank/DDBJ databases">
        <title>Sequencing the genomes of 1000 actinobacteria strains.</title>
        <authorList>
            <person name="Klenk H.-P."/>
        </authorList>
    </citation>
    <scope>NUCLEOTIDE SEQUENCE [LARGE SCALE GENOMIC DNA]</scope>
    <source>
        <strain evidence="3 4">DSM 45084</strain>
    </source>
</reference>